<sequence>MHDLKLTALFADRVVLMKSGRLAAAGSIREVLSDEITLSVFGCALRINQVPPDGTPLVLAHSAPPRR</sequence>
<organism evidence="1 2">
    <name type="scientific">Rhizobium binae</name>
    <dbReference type="NCBI Taxonomy" id="1138190"/>
    <lineage>
        <taxon>Bacteria</taxon>
        <taxon>Pseudomonadati</taxon>
        <taxon>Pseudomonadota</taxon>
        <taxon>Alphaproteobacteria</taxon>
        <taxon>Hyphomicrobiales</taxon>
        <taxon>Rhizobiaceae</taxon>
        <taxon>Rhizobium/Agrobacterium group</taxon>
        <taxon>Rhizobium</taxon>
    </lineage>
</organism>
<accession>A0ABV2MLL6</accession>
<comment type="caution">
    <text evidence="1">The sequence shown here is derived from an EMBL/GenBank/DDBJ whole genome shotgun (WGS) entry which is preliminary data.</text>
</comment>
<reference evidence="1 2" key="1">
    <citation type="submission" date="2024-06" db="EMBL/GenBank/DDBJ databases">
        <title>Genomic Encyclopedia of Type Strains, Phase IV (KMG-IV): sequencing the most valuable type-strain genomes for metagenomic binning, comparative biology and taxonomic classification.</title>
        <authorList>
            <person name="Goeker M."/>
        </authorList>
    </citation>
    <scope>NUCLEOTIDE SEQUENCE [LARGE SCALE GENOMIC DNA]</scope>
    <source>
        <strain evidence="1 2">DSM 29288</strain>
    </source>
</reference>
<gene>
    <name evidence="1" type="ORF">ABID08_004721</name>
</gene>
<name>A0ABV2MLL6_9HYPH</name>
<proteinExistence type="predicted"/>
<evidence type="ECO:0000313" key="1">
    <source>
        <dbReference type="EMBL" id="MET3757340.1"/>
    </source>
</evidence>
<keyword evidence="2" id="KW-1185">Reference proteome</keyword>
<protein>
    <submittedName>
        <fullName evidence="1">ABC-type hemin transport system ATPase subunit</fullName>
    </submittedName>
</protein>
<evidence type="ECO:0000313" key="2">
    <source>
        <dbReference type="Proteomes" id="UP001549077"/>
    </source>
</evidence>
<dbReference type="EMBL" id="JBEPMY010000016">
    <property type="protein sequence ID" value="MET3757340.1"/>
    <property type="molecule type" value="Genomic_DNA"/>
</dbReference>
<dbReference type="Proteomes" id="UP001549077">
    <property type="component" value="Unassembled WGS sequence"/>
</dbReference>